<evidence type="ECO:0000256" key="1">
    <source>
        <dbReference type="ARBA" id="ARBA00022737"/>
    </source>
</evidence>
<proteinExistence type="inferred from homology"/>
<dbReference type="Gramene" id="rna47629">
    <property type="protein sequence ID" value="RHN41321.1"/>
    <property type="gene ID" value="gene47629"/>
</dbReference>
<sequence length="712" mass="80031">MQKLHSLIRTSHITLPYLQATHCLAIKSGSISDLYTSNNLITAYSKCAQLPLALQLFDKMPQRDTVSWNAVISGYVNTADLDSTWQLLNAMRVSGHAFDNHTFGSTLKGVARAQRLELGQQLHSVMIKMRLNENVFSGSALLDMYAKCGRVDDALVVFRYMPECNYVSWNTLIAGYSRVGDLDMAFWLMRCQELEGVGIDDGTVSPLLTLLDGVRFYSLVMQLHCKIVKHGLEAFNIVCNAIITAYSECCSLQDAERVFVGAVTVTCRDLVTWNSMLAAYLLHKKENLAFDVFIEMQSFGFEPDDYSYTGVISGCSIKEHKSRGESLHGLVIKRGAEVSVPVSNALIAMYLGFDNRCMEDALRIFFSMDVKDCCTWNSVLAGYVQVGRSEDALRLFVQVRSLFVEIDDYTFSAVIRCCSDLATLQLGQQVHVLSLKVGFDTNKYVGSSLIFMYSKCGVIEDAKKCFETTSNDNAIIWNSIIFGYAQHGQGNIALELFYLMREKKVKPDHITFVAVLTACSHNGLVEEGRKIIQSMESDFGIPLRMEHYACAVDLYGRAGYLEEGKALVETMPFEPDAMVLRTLLGACRSCGNIELASHVAKMLLVLEPEDHSTYVLLSDLYGRLKMWDEKASVTRLMRERGVKKVPGWSWIEVKNKVHAFNAEDHSHPQSKEIYELLLQLKEGIMLFDNFVGQTSLLQCLDFLDGYDYQNFL</sequence>
<dbReference type="PANTHER" id="PTHR47926">
    <property type="entry name" value="PENTATRICOPEPTIDE REPEAT-CONTAINING PROTEIN"/>
    <property type="match status" value="1"/>
</dbReference>
<dbReference type="NCBIfam" id="TIGR00756">
    <property type="entry name" value="PPR"/>
    <property type="match status" value="5"/>
</dbReference>
<comment type="similarity">
    <text evidence="2">Belongs to the PPR family. PCMP-E subfamily.</text>
</comment>
<dbReference type="Pfam" id="PF13041">
    <property type="entry name" value="PPR_2"/>
    <property type="match status" value="4"/>
</dbReference>
<dbReference type="PANTHER" id="PTHR47926:SF372">
    <property type="entry name" value="PENTATRICOPEPTIDE REPEAT-CONTAINING PROTEIN"/>
    <property type="match status" value="1"/>
</dbReference>
<dbReference type="EMBL" id="PSQE01000008">
    <property type="protein sequence ID" value="RHN41321.1"/>
    <property type="molecule type" value="Genomic_DNA"/>
</dbReference>
<dbReference type="GO" id="GO:0009451">
    <property type="term" value="P:RNA modification"/>
    <property type="evidence" value="ECO:0007669"/>
    <property type="project" value="InterPro"/>
</dbReference>
<dbReference type="InterPro" id="IPR046848">
    <property type="entry name" value="E_motif"/>
</dbReference>
<gene>
    <name evidence="4" type="ORF">MtrunA17_Chr8g0364841</name>
</gene>
<comment type="caution">
    <text evidence="4">The sequence shown here is derived from an EMBL/GenBank/DDBJ whole genome shotgun (WGS) entry which is preliminary data.</text>
</comment>
<dbReference type="FunFam" id="1.25.40.10:FF:000158">
    <property type="entry name" value="pentatricopeptide repeat-containing protein At2g33680"/>
    <property type="match status" value="1"/>
</dbReference>
<keyword evidence="1" id="KW-0677">Repeat</keyword>
<evidence type="ECO:0000313" key="5">
    <source>
        <dbReference type="Proteomes" id="UP000265566"/>
    </source>
</evidence>
<dbReference type="GO" id="GO:0003723">
    <property type="term" value="F:RNA binding"/>
    <property type="evidence" value="ECO:0007669"/>
    <property type="project" value="InterPro"/>
</dbReference>
<dbReference type="FunFam" id="1.25.40.10:FF:001386">
    <property type="entry name" value="Pentatricopeptide repeat-containing protein At3g26782, mitochondrial"/>
    <property type="match status" value="1"/>
</dbReference>
<dbReference type="InterPro" id="IPR046849">
    <property type="entry name" value="E2_motif"/>
</dbReference>
<dbReference type="Pfam" id="PF20430">
    <property type="entry name" value="Eplus_motif"/>
    <property type="match status" value="1"/>
</dbReference>
<dbReference type="InterPro" id="IPR046960">
    <property type="entry name" value="PPR_At4g14850-like_plant"/>
</dbReference>
<dbReference type="Pfam" id="PF20431">
    <property type="entry name" value="E_motif"/>
    <property type="match status" value="1"/>
</dbReference>
<dbReference type="GO" id="GO:0099402">
    <property type="term" value="P:plant organ development"/>
    <property type="evidence" value="ECO:0007669"/>
    <property type="project" value="UniProtKB-ARBA"/>
</dbReference>
<dbReference type="AlphaFoldDB" id="A0A396GM93"/>
<dbReference type="Proteomes" id="UP000265566">
    <property type="component" value="Chromosome 8"/>
</dbReference>
<evidence type="ECO:0000256" key="2">
    <source>
        <dbReference type="ARBA" id="ARBA00061659"/>
    </source>
</evidence>
<dbReference type="FunFam" id="1.25.40.10:FF:000205">
    <property type="entry name" value="Pentatricopeptide repeat-containing protein, mitochondrial"/>
    <property type="match status" value="1"/>
</dbReference>
<dbReference type="GO" id="GO:0005739">
    <property type="term" value="C:mitochondrion"/>
    <property type="evidence" value="ECO:0007669"/>
    <property type="project" value="UniProtKB-ARBA"/>
</dbReference>
<reference evidence="5" key="1">
    <citation type="journal article" date="2018" name="Nat. Plants">
        <title>Whole-genome landscape of Medicago truncatula symbiotic genes.</title>
        <authorList>
            <person name="Pecrix Y."/>
            <person name="Staton S.E."/>
            <person name="Sallet E."/>
            <person name="Lelandais-Briere C."/>
            <person name="Moreau S."/>
            <person name="Carrere S."/>
            <person name="Blein T."/>
            <person name="Jardinaud M.F."/>
            <person name="Latrasse D."/>
            <person name="Zouine M."/>
            <person name="Zahm M."/>
            <person name="Kreplak J."/>
            <person name="Mayjonade B."/>
            <person name="Satge C."/>
            <person name="Perez M."/>
            <person name="Cauet S."/>
            <person name="Marande W."/>
            <person name="Chantry-Darmon C."/>
            <person name="Lopez-Roques C."/>
            <person name="Bouchez O."/>
            <person name="Berard A."/>
            <person name="Debelle F."/>
            <person name="Munos S."/>
            <person name="Bendahmane A."/>
            <person name="Berges H."/>
            <person name="Niebel A."/>
            <person name="Buitink J."/>
            <person name="Frugier F."/>
            <person name="Benhamed M."/>
            <person name="Crespi M."/>
            <person name="Gouzy J."/>
            <person name="Gamas P."/>
        </authorList>
    </citation>
    <scope>NUCLEOTIDE SEQUENCE [LARGE SCALE GENOMIC DNA]</scope>
    <source>
        <strain evidence="5">cv. Jemalong A17</strain>
    </source>
</reference>
<feature type="repeat" description="PPR" evidence="3">
    <location>
        <begin position="473"/>
        <end position="507"/>
    </location>
</feature>
<feature type="repeat" description="PPR" evidence="3">
    <location>
        <begin position="610"/>
        <end position="644"/>
    </location>
</feature>
<evidence type="ECO:0000256" key="3">
    <source>
        <dbReference type="PROSITE-ProRule" id="PRU00708"/>
    </source>
</evidence>
<dbReference type="OrthoDB" id="1929236at2759"/>
<feature type="repeat" description="PPR" evidence="3">
    <location>
        <begin position="372"/>
        <end position="406"/>
    </location>
</feature>
<evidence type="ECO:0000313" key="4">
    <source>
        <dbReference type="EMBL" id="RHN41321.1"/>
    </source>
</evidence>
<feature type="repeat" description="PPR" evidence="3">
    <location>
        <begin position="33"/>
        <end position="63"/>
    </location>
</feature>
<feature type="repeat" description="PPR" evidence="3">
    <location>
        <begin position="64"/>
        <end position="98"/>
    </location>
</feature>
<feature type="repeat" description="PPR" evidence="3">
    <location>
        <begin position="134"/>
        <end position="168"/>
    </location>
</feature>
<dbReference type="PROSITE" id="PS51375">
    <property type="entry name" value="PPR"/>
    <property type="match status" value="7"/>
</dbReference>
<dbReference type="Gene3D" id="1.25.40.10">
    <property type="entry name" value="Tetratricopeptide repeat domain"/>
    <property type="match status" value="6"/>
</dbReference>
<protein>
    <submittedName>
        <fullName evidence="4">Putative tetratricopeptide-like helical domain-containing protein</fullName>
    </submittedName>
</protein>
<feature type="repeat" description="PPR" evidence="3">
    <location>
        <begin position="269"/>
        <end position="303"/>
    </location>
</feature>
<accession>A0A396GM93</accession>
<dbReference type="InterPro" id="IPR002885">
    <property type="entry name" value="PPR_rpt"/>
</dbReference>
<dbReference type="InterPro" id="IPR011990">
    <property type="entry name" value="TPR-like_helical_dom_sf"/>
</dbReference>
<name>A0A396GM93_MEDTR</name>
<organism evidence="4 5">
    <name type="scientific">Medicago truncatula</name>
    <name type="common">Barrel medic</name>
    <name type="synonym">Medicago tribuloides</name>
    <dbReference type="NCBI Taxonomy" id="3880"/>
    <lineage>
        <taxon>Eukaryota</taxon>
        <taxon>Viridiplantae</taxon>
        <taxon>Streptophyta</taxon>
        <taxon>Embryophyta</taxon>
        <taxon>Tracheophyta</taxon>
        <taxon>Spermatophyta</taxon>
        <taxon>Magnoliopsida</taxon>
        <taxon>eudicotyledons</taxon>
        <taxon>Gunneridae</taxon>
        <taxon>Pentapetalae</taxon>
        <taxon>rosids</taxon>
        <taxon>fabids</taxon>
        <taxon>Fabales</taxon>
        <taxon>Fabaceae</taxon>
        <taxon>Papilionoideae</taxon>
        <taxon>50 kb inversion clade</taxon>
        <taxon>NPAAA clade</taxon>
        <taxon>Hologalegina</taxon>
        <taxon>IRL clade</taxon>
        <taxon>Trifolieae</taxon>
        <taxon>Medicago</taxon>
    </lineage>
</organism>
<dbReference type="Pfam" id="PF01535">
    <property type="entry name" value="PPR"/>
    <property type="match status" value="2"/>
</dbReference>